<feature type="region of interest" description="Disordered" evidence="1">
    <location>
        <begin position="61"/>
        <end position="92"/>
    </location>
</feature>
<name>A0A9W9XYJ7_9EURO</name>
<protein>
    <submittedName>
        <fullName evidence="2">Uncharacterized protein</fullName>
    </submittedName>
</protein>
<dbReference type="InterPro" id="IPR021858">
    <property type="entry name" value="Fun_TF"/>
</dbReference>
<accession>A0A9W9XYJ7</accession>
<dbReference type="GO" id="GO:0000981">
    <property type="term" value="F:DNA-binding transcription factor activity, RNA polymerase II-specific"/>
    <property type="evidence" value="ECO:0007669"/>
    <property type="project" value="TreeGrafter"/>
</dbReference>
<evidence type="ECO:0000313" key="2">
    <source>
        <dbReference type="EMBL" id="KAJ5504915.1"/>
    </source>
</evidence>
<dbReference type="EMBL" id="JAPWDS010000003">
    <property type="protein sequence ID" value="KAJ5504915.1"/>
    <property type="molecule type" value="Genomic_DNA"/>
</dbReference>
<organism evidence="2 3">
    <name type="scientific">Penicillium fimorum</name>
    <dbReference type="NCBI Taxonomy" id="1882269"/>
    <lineage>
        <taxon>Eukaryota</taxon>
        <taxon>Fungi</taxon>
        <taxon>Dikarya</taxon>
        <taxon>Ascomycota</taxon>
        <taxon>Pezizomycotina</taxon>
        <taxon>Eurotiomycetes</taxon>
        <taxon>Eurotiomycetidae</taxon>
        <taxon>Eurotiales</taxon>
        <taxon>Aspergillaceae</taxon>
        <taxon>Penicillium</taxon>
    </lineage>
</organism>
<comment type="caution">
    <text evidence="2">The sequence shown here is derived from an EMBL/GenBank/DDBJ whole genome shotgun (WGS) entry which is preliminary data.</text>
</comment>
<sequence>MTGCGHLCASSKRMIRHWSDVHGVTGSNGFSSHARAVCLQTFFRGTKLKYFEVFEPSKATRLQDSEEGGGHDREDASVREVPSSAQPLSLSESSPVVDLETLAYFHHFITTTCLTLPNIDDSLPASKYWGTYIVSLALRQRWLMCGLLAISAYHSATLENATTTKQKHHERARKLRYDFFVGFSEIMNNTPNVVSTETSQRTKKAAIQIRSIMSCARWTLTGLVANQETVMSPATTLSQLESVLCDMRDFAELVSSSEIGQNKSDDFQTSLDINSSQGTAIAPNVLLNRLRMLPYRMAEIFGKPDNEQDAPAILLGIGALLRCSDDLPDAWQSISTWLSKTTDHFKHMVSLQNPAALIVLAHWAATLVKRTEVYECWFMHGFSRAIVLLISEHLSTDDGVRSLVEGLLE</sequence>
<keyword evidence="3" id="KW-1185">Reference proteome</keyword>
<dbReference type="Pfam" id="PF11951">
    <property type="entry name" value="Fungal_trans_2"/>
    <property type="match status" value="1"/>
</dbReference>
<feature type="compositionally biased region" description="Basic and acidic residues" evidence="1">
    <location>
        <begin position="61"/>
        <end position="78"/>
    </location>
</feature>
<evidence type="ECO:0000313" key="3">
    <source>
        <dbReference type="Proteomes" id="UP001149954"/>
    </source>
</evidence>
<dbReference type="Proteomes" id="UP001149954">
    <property type="component" value="Unassembled WGS sequence"/>
</dbReference>
<reference evidence="2" key="1">
    <citation type="submission" date="2022-12" db="EMBL/GenBank/DDBJ databases">
        <authorList>
            <person name="Petersen C."/>
        </authorList>
    </citation>
    <scope>NUCLEOTIDE SEQUENCE</scope>
    <source>
        <strain evidence="2">IBT 29495</strain>
    </source>
</reference>
<dbReference type="PANTHER" id="PTHR47657">
    <property type="entry name" value="STEROL REGULATORY ELEMENT-BINDING PROTEIN ECM22"/>
    <property type="match status" value="1"/>
</dbReference>
<evidence type="ECO:0000256" key="1">
    <source>
        <dbReference type="SAM" id="MobiDB-lite"/>
    </source>
</evidence>
<dbReference type="InterPro" id="IPR052400">
    <property type="entry name" value="Zn2-C6_fungal_TF"/>
</dbReference>
<feature type="compositionally biased region" description="Low complexity" evidence="1">
    <location>
        <begin position="82"/>
        <end position="92"/>
    </location>
</feature>
<dbReference type="AlphaFoldDB" id="A0A9W9XYJ7"/>
<dbReference type="OrthoDB" id="416217at2759"/>
<proteinExistence type="predicted"/>
<gene>
    <name evidence="2" type="ORF">N7463_007789</name>
</gene>
<reference evidence="2" key="2">
    <citation type="journal article" date="2023" name="IMA Fungus">
        <title>Comparative genomic study of the Penicillium genus elucidates a diverse pangenome and 15 lateral gene transfer events.</title>
        <authorList>
            <person name="Petersen C."/>
            <person name="Sorensen T."/>
            <person name="Nielsen M.R."/>
            <person name="Sondergaard T.E."/>
            <person name="Sorensen J.L."/>
            <person name="Fitzpatrick D.A."/>
            <person name="Frisvad J.C."/>
            <person name="Nielsen K.L."/>
        </authorList>
    </citation>
    <scope>NUCLEOTIDE SEQUENCE</scope>
    <source>
        <strain evidence="2">IBT 29495</strain>
    </source>
</reference>
<dbReference type="PANTHER" id="PTHR47657:SF3">
    <property type="entry name" value="ORSELLINIC ACID_F9775 BIOSYNTHESIS CLUSTER PROTEIN D-RELATED"/>
    <property type="match status" value="1"/>
</dbReference>